<reference evidence="7 8" key="1">
    <citation type="submission" date="2021-07" db="EMBL/GenBank/DDBJ databases">
        <title>The Aristolochia fimbriata genome: insights into angiosperm evolution, floral development and chemical biosynthesis.</title>
        <authorList>
            <person name="Jiao Y."/>
        </authorList>
    </citation>
    <scope>NUCLEOTIDE SEQUENCE [LARGE SCALE GENOMIC DNA]</scope>
    <source>
        <strain evidence="7">IBCAS-2021</strain>
        <tissue evidence="7">Leaf</tissue>
    </source>
</reference>
<dbReference type="InterPro" id="IPR051708">
    <property type="entry name" value="Plant_Aspart_Prot_A1"/>
</dbReference>
<gene>
    <name evidence="7" type="ORF">H6P81_014377</name>
</gene>
<dbReference type="PROSITE" id="PS51767">
    <property type="entry name" value="PEPTIDASE_A1"/>
    <property type="match status" value="1"/>
</dbReference>
<evidence type="ECO:0000259" key="6">
    <source>
        <dbReference type="PROSITE" id="PS51767"/>
    </source>
</evidence>
<comment type="caution">
    <text evidence="7">The sequence shown here is derived from an EMBL/GenBank/DDBJ whole genome shotgun (WGS) entry which is preliminary data.</text>
</comment>
<dbReference type="Pfam" id="PF14541">
    <property type="entry name" value="TAXi_C"/>
    <property type="match status" value="1"/>
</dbReference>
<feature type="chain" id="PRO_5043540860" description="Peptidase A1 domain-containing protein" evidence="5">
    <location>
        <begin position="25"/>
        <end position="418"/>
    </location>
</feature>
<evidence type="ECO:0000256" key="5">
    <source>
        <dbReference type="SAM" id="SignalP"/>
    </source>
</evidence>
<evidence type="ECO:0000313" key="8">
    <source>
        <dbReference type="Proteomes" id="UP000825729"/>
    </source>
</evidence>
<keyword evidence="2" id="KW-0645">Protease</keyword>
<keyword evidence="8" id="KW-1185">Reference proteome</keyword>
<dbReference type="EMBL" id="JAINDJ010000005">
    <property type="protein sequence ID" value="KAG9448249.1"/>
    <property type="molecule type" value="Genomic_DNA"/>
</dbReference>
<dbReference type="AlphaFoldDB" id="A0AAV7EHW5"/>
<dbReference type="GO" id="GO:0008233">
    <property type="term" value="F:peptidase activity"/>
    <property type="evidence" value="ECO:0007669"/>
    <property type="project" value="UniProtKB-KW"/>
</dbReference>
<dbReference type="Proteomes" id="UP000825729">
    <property type="component" value="Unassembled WGS sequence"/>
</dbReference>
<protein>
    <recommendedName>
        <fullName evidence="6">Peptidase A1 domain-containing protein</fullName>
    </recommendedName>
</protein>
<comment type="similarity">
    <text evidence="1">Belongs to the peptidase A1 family.</text>
</comment>
<dbReference type="GO" id="GO:0006508">
    <property type="term" value="P:proteolysis"/>
    <property type="evidence" value="ECO:0007669"/>
    <property type="project" value="UniProtKB-KW"/>
</dbReference>
<proteinExistence type="inferred from homology"/>
<keyword evidence="4" id="KW-0378">Hydrolase</keyword>
<dbReference type="InterPro" id="IPR032799">
    <property type="entry name" value="TAXi_C"/>
</dbReference>
<dbReference type="InterPro" id="IPR021109">
    <property type="entry name" value="Peptidase_aspartic_dom_sf"/>
</dbReference>
<dbReference type="PANTHER" id="PTHR47967:SF60">
    <property type="entry name" value="PROTEIN ASPARTIC PROTEASE IN GUARD CELL 1-LIKE"/>
    <property type="match status" value="1"/>
</dbReference>
<sequence length="418" mass="44649">MELQMVAPWLFCVLLCVLFSGYESVVEYEALALKPLTKPPALEPDLSWSYSEGMSQMASEERGGSAEASLYLRLEHRDALSNATAEELFRHRLHRDSSRVGAIGSKSDPVFDPSKSRSYAALSCQSPICRKLDVSGCGRGKSCLYQVSYGDGSFTLGDFSTETLSFRGAKLPAVALGCGHDNEGLFAGAAGLLGLGRGKLSFPSQAGRRYGRKFSYCLVDRTSSSGSRTAASSVIFGPSAIPRSATIYTPMLRNPRLDTFYYVGLVGISVGGARVKGISESDFRVDANGSGGVIIDSGTSVTRLFKPQYEALRDAFRAGAADLKRTTNGVVLFDTCYDLAGKTEVKVPTLVLHFANGANLSLPAANYLIPVDSRGVFCFAFAPTAGMVSIVGNIQQQGFRVVFDVVGSRVGFAPRGCT</sequence>
<dbReference type="InterPro" id="IPR032861">
    <property type="entry name" value="TAXi_N"/>
</dbReference>
<name>A0AAV7EHW5_ARIFI</name>
<dbReference type="PANTHER" id="PTHR47967">
    <property type="entry name" value="OS07G0603500 PROTEIN-RELATED"/>
    <property type="match status" value="1"/>
</dbReference>
<evidence type="ECO:0000313" key="7">
    <source>
        <dbReference type="EMBL" id="KAG9448249.1"/>
    </source>
</evidence>
<dbReference type="Pfam" id="PF14543">
    <property type="entry name" value="TAXi_N"/>
    <property type="match status" value="1"/>
</dbReference>
<dbReference type="FunFam" id="2.40.70.10:FF:000010">
    <property type="entry name" value="Aspartyl protease family protein 2"/>
    <property type="match status" value="1"/>
</dbReference>
<accession>A0AAV7EHW5</accession>
<organism evidence="7 8">
    <name type="scientific">Aristolochia fimbriata</name>
    <name type="common">White veined hardy Dutchman's pipe vine</name>
    <dbReference type="NCBI Taxonomy" id="158543"/>
    <lineage>
        <taxon>Eukaryota</taxon>
        <taxon>Viridiplantae</taxon>
        <taxon>Streptophyta</taxon>
        <taxon>Embryophyta</taxon>
        <taxon>Tracheophyta</taxon>
        <taxon>Spermatophyta</taxon>
        <taxon>Magnoliopsida</taxon>
        <taxon>Magnoliidae</taxon>
        <taxon>Piperales</taxon>
        <taxon>Aristolochiaceae</taxon>
        <taxon>Aristolochia</taxon>
    </lineage>
</organism>
<evidence type="ECO:0000256" key="1">
    <source>
        <dbReference type="ARBA" id="ARBA00007447"/>
    </source>
</evidence>
<dbReference type="SUPFAM" id="SSF50630">
    <property type="entry name" value="Acid proteases"/>
    <property type="match status" value="1"/>
</dbReference>
<feature type="signal peptide" evidence="5">
    <location>
        <begin position="1"/>
        <end position="24"/>
    </location>
</feature>
<evidence type="ECO:0000256" key="2">
    <source>
        <dbReference type="ARBA" id="ARBA00022670"/>
    </source>
</evidence>
<dbReference type="InterPro" id="IPR033121">
    <property type="entry name" value="PEPTIDASE_A1"/>
</dbReference>
<evidence type="ECO:0000256" key="4">
    <source>
        <dbReference type="ARBA" id="ARBA00022801"/>
    </source>
</evidence>
<feature type="domain" description="Peptidase A1" evidence="6">
    <location>
        <begin position="76"/>
        <end position="413"/>
    </location>
</feature>
<dbReference type="Gene3D" id="2.40.70.10">
    <property type="entry name" value="Acid Proteases"/>
    <property type="match status" value="2"/>
</dbReference>
<keyword evidence="3 5" id="KW-0732">Signal</keyword>
<evidence type="ECO:0000256" key="3">
    <source>
        <dbReference type="ARBA" id="ARBA00022729"/>
    </source>
</evidence>